<dbReference type="SUPFAM" id="SSF50993">
    <property type="entry name" value="Peptidase/esterase 'gauge' domain"/>
    <property type="match status" value="1"/>
</dbReference>
<dbReference type="Pfam" id="PF04762">
    <property type="entry name" value="Beta-prop_ELP1_1st"/>
    <property type="match status" value="1"/>
</dbReference>
<keyword evidence="11" id="KW-1185">Reference proteome</keyword>
<accession>A0AAN9J9D8</accession>
<dbReference type="Gene3D" id="2.130.10.10">
    <property type="entry name" value="YVTN repeat-like/Quinoprotein amine dehydrogenase"/>
    <property type="match status" value="1"/>
</dbReference>
<sequence length="316" mass="35205">MSSSSSSSPGAFHLSCSPETDAPLSSPRALVRLLLGDSVTSFDYLMEKEALLNVDDAAHLVVDKVDGGVNSVSLSPDGELVAVTTGRENFLPVSWRGDGKYFATTSYLCASGPLLKKIKVWERDSGKLLASSELKAFSGVVLEWMPSGAKITVVYDEKLSDLLAGIVECEDYDVVKIWYFSNNHWYLKYEIRYLKQGEVRIMNPRKPHNLICWTAGGQDTVYNFVWITAVTKNSIALVIDGSNIHVTPLSLSLMRPPMYLFSLKFSSCVRGCTCWMHAVIVSLHSVKISSEYMIVHEKFHSDFHIKTSLKSFVERD</sequence>
<reference evidence="10 11" key="1">
    <citation type="submission" date="2024-01" db="EMBL/GenBank/DDBJ databases">
        <title>The genomes of 5 underutilized Papilionoideae crops provide insights into root nodulation and disease resistance.</title>
        <authorList>
            <person name="Yuan L."/>
        </authorList>
    </citation>
    <scope>NUCLEOTIDE SEQUENCE [LARGE SCALE GENOMIC DNA]</scope>
    <source>
        <strain evidence="10">LY-2023</strain>
        <tissue evidence="10">Leaf</tissue>
    </source>
</reference>
<dbReference type="GO" id="GO:0005829">
    <property type="term" value="C:cytosol"/>
    <property type="evidence" value="ECO:0007669"/>
    <property type="project" value="TreeGrafter"/>
</dbReference>
<comment type="subcellular location">
    <subcellularLocation>
        <location evidence="1">Cytoplasm</location>
    </subcellularLocation>
</comment>
<dbReference type="EMBL" id="JAYKXN010000004">
    <property type="protein sequence ID" value="KAK7294777.1"/>
    <property type="molecule type" value="Genomic_DNA"/>
</dbReference>
<evidence type="ECO:0000313" key="11">
    <source>
        <dbReference type="Proteomes" id="UP001359559"/>
    </source>
</evidence>
<dbReference type="GO" id="GO:0000049">
    <property type="term" value="F:tRNA binding"/>
    <property type="evidence" value="ECO:0007669"/>
    <property type="project" value="TreeGrafter"/>
</dbReference>
<keyword evidence="5" id="KW-0819">tRNA processing</keyword>
<comment type="caution">
    <text evidence="10">The sequence shown here is derived from an EMBL/GenBank/DDBJ whole genome shotgun (WGS) entry which is preliminary data.</text>
</comment>
<evidence type="ECO:0000256" key="3">
    <source>
        <dbReference type="ARBA" id="ARBA00006086"/>
    </source>
</evidence>
<comment type="pathway">
    <text evidence="2">tRNA modification; 5-methoxycarbonylmethyl-2-thiouridine-tRNA biosynthesis.</text>
</comment>
<feature type="domain" description="ELP1 N-terminal second beta-propeller" evidence="9">
    <location>
        <begin position="238"/>
        <end position="283"/>
    </location>
</feature>
<dbReference type="InterPro" id="IPR006849">
    <property type="entry name" value="Elp1"/>
</dbReference>
<dbReference type="GO" id="GO:0033588">
    <property type="term" value="C:elongator holoenzyme complex"/>
    <property type="evidence" value="ECO:0007669"/>
    <property type="project" value="InterPro"/>
</dbReference>
<proteinExistence type="inferred from homology"/>
<evidence type="ECO:0000256" key="1">
    <source>
        <dbReference type="ARBA" id="ARBA00004496"/>
    </source>
</evidence>
<evidence type="ECO:0000256" key="2">
    <source>
        <dbReference type="ARBA" id="ARBA00005043"/>
    </source>
</evidence>
<gene>
    <name evidence="10" type="ORF">RJT34_17673</name>
</gene>
<feature type="domain" description="ELP1 first N-terminal beta-propeller" evidence="8">
    <location>
        <begin position="93"/>
        <end position="156"/>
    </location>
</feature>
<name>A0AAN9J9D8_CLITE</name>
<evidence type="ECO:0000259" key="9">
    <source>
        <dbReference type="Pfam" id="PF23797"/>
    </source>
</evidence>
<protein>
    <recommendedName>
        <fullName evidence="6">Elongator complex protein 1</fullName>
    </recommendedName>
</protein>
<dbReference type="InterPro" id="IPR015943">
    <property type="entry name" value="WD40/YVTN_repeat-like_dom_sf"/>
</dbReference>
<dbReference type="InterPro" id="IPR056164">
    <property type="entry name" value="Beta-prop_ELP1_1st"/>
</dbReference>
<evidence type="ECO:0000256" key="5">
    <source>
        <dbReference type="ARBA" id="ARBA00022694"/>
    </source>
</evidence>
<dbReference type="InterPro" id="IPR056165">
    <property type="entry name" value="Beta-prop_ELP1_2nd"/>
</dbReference>
<dbReference type="AlphaFoldDB" id="A0AAN9J9D8"/>
<dbReference type="Pfam" id="PF23797">
    <property type="entry name" value="Beta-prop_ELP1_2nd"/>
    <property type="match status" value="1"/>
</dbReference>
<evidence type="ECO:0000256" key="6">
    <source>
        <dbReference type="ARBA" id="ARBA00029535"/>
    </source>
</evidence>
<evidence type="ECO:0000256" key="4">
    <source>
        <dbReference type="ARBA" id="ARBA00022490"/>
    </source>
</evidence>
<evidence type="ECO:0000259" key="8">
    <source>
        <dbReference type="Pfam" id="PF04762"/>
    </source>
</evidence>
<dbReference type="Proteomes" id="UP001359559">
    <property type="component" value="Unassembled WGS sequence"/>
</dbReference>
<evidence type="ECO:0000313" key="10">
    <source>
        <dbReference type="EMBL" id="KAK7294777.1"/>
    </source>
</evidence>
<evidence type="ECO:0000256" key="7">
    <source>
        <dbReference type="SAM" id="MobiDB-lite"/>
    </source>
</evidence>
<dbReference type="PANTHER" id="PTHR12747:SF0">
    <property type="entry name" value="ELONGATOR COMPLEX PROTEIN 1"/>
    <property type="match status" value="1"/>
</dbReference>
<dbReference type="GO" id="GO:0002926">
    <property type="term" value="P:tRNA wobble base 5-methoxycarbonylmethyl-2-thiouridinylation"/>
    <property type="evidence" value="ECO:0007669"/>
    <property type="project" value="TreeGrafter"/>
</dbReference>
<keyword evidence="4" id="KW-0963">Cytoplasm</keyword>
<dbReference type="PANTHER" id="PTHR12747">
    <property type="entry name" value="ELONGATOR COMPLEX PROTEIN 1"/>
    <property type="match status" value="1"/>
</dbReference>
<organism evidence="10 11">
    <name type="scientific">Clitoria ternatea</name>
    <name type="common">Butterfly pea</name>
    <dbReference type="NCBI Taxonomy" id="43366"/>
    <lineage>
        <taxon>Eukaryota</taxon>
        <taxon>Viridiplantae</taxon>
        <taxon>Streptophyta</taxon>
        <taxon>Embryophyta</taxon>
        <taxon>Tracheophyta</taxon>
        <taxon>Spermatophyta</taxon>
        <taxon>Magnoliopsida</taxon>
        <taxon>eudicotyledons</taxon>
        <taxon>Gunneridae</taxon>
        <taxon>Pentapetalae</taxon>
        <taxon>rosids</taxon>
        <taxon>fabids</taxon>
        <taxon>Fabales</taxon>
        <taxon>Fabaceae</taxon>
        <taxon>Papilionoideae</taxon>
        <taxon>50 kb inversion clade</taxon>
        <taxon>NPAAA clade</taxon>
        <taxon>indigoferoid/millettioid clade</taxon>
        <taxon>Phaseoleae</taxon>
        <taxon>Clitoria</taxon>
    </lineage>
</organism>
<comment type="similarity">
    <text evidence="3">Belongs to the ELP1/IKA1 family.</text>
</comment>
<feature type="region of interest" description="Disordered" evidence="7">
    <location>
        <begin position="1"/>
        <end position="22"/>
    </location>
</feature>